<proteinExistence type="predicted"/>
<dbReference type="InterPro" id="IPR036691">
    <property type="entry name" value="Endo/exonu/phosph_ase_sf"/>
</dbReference>
<organism evidence="2 3">
    <name type="scientific">Yoonia sediminilitoris</name>
    <dbReference type="NCBI Taxonomy" id="1286148"/>
    <lineage>
        <taxon>Bacteria</taxon>
        <taxon>Pseudomonadati</taxon>
        <taxon>Pseudomonadota</taxon>
        <taxon>Alphaproteobacteria</taxon>
        <taxon>Rhodobacterales</taxon>
        <taxon>Paracoccaceae</taxon>
        <taxon>Yoonia</taxon>
    </lineage>
</organism>
<comment type="caution">
    <text evidence="2">The sequence shown here is derived from an EMBL/GenBank/DDBJ whole genome shotgun (WGS) entry which is preliminary data.</text>
</comment>
<feature type="domain" description="Endonuclease/exonuclease/phosphatase" evidence="1">
    <location>
        <begin position="36"/>
        <end position="299"/>
    </location>
</feature>
<keyword evidence="2" id="KW-0378">Hydrolase</keyword>
<dbReference type="SUPFAM" id="SSF56219">
    <property type="entry name" value="DNase I-like"/>
    <property type="match status" value="1"/>
</dbReference>
<evidence type="ECO:0000259" key="1">
    <source>
        <dbReference type="Pfam" id="PF03372"/>
    </source>
</evidence>
<protein>
    <submittedName>
        <fullName evidence="2">Endonuclease/exonuclease/phosphatase family protein</fullName>
    </submittedName>
</protein>
<keyword evidence="2" id="KW-0269">Exonuclease</keyword>
<keyword evidence="2" id="KW-0540">Nuclease</keyword>
<dbReference type="AlphaFoldDB" id="A0A2T6K824"/>
<accession>A0A2T6K824</accession>
<dbReference type="EMBL" id="QBUD01000016">
    <property type="protein sequence ID" value="PUB10900.1"/>
    <property type="molecule type" value="Genomic_DNA"/>
</dbReference>
<gene>
    <name evidence="2" type="ORF">C8N45_11673</name>
</gene>
<dbReference type="InterPro" id="IPR005135">
    <property type="entry name" value="Endo/exonuclease/phosphatase"/>
</dbReference>
<keyword evidence="2" id="KW-0255">Endonuclease</keyword>
<dbReference type="GO" id="GO:0004519">
    <property type="term" value="F:endonuclease activity"/>
    <property type="evidence" value="ECO:0007669"/>
    <property type="project" value="UniProtKB-KW"/>
</dbReference>
<keyword evidence="3" id="KW-1185">Reference proteome</keyword>
<dbReference type="Pfam" id="PF03372">
    <property type="entry name" value="Exo_endo_phos"/>
    <property type="match status" value="1"/>
</dbReference>
<reference evidence="2 3" key="1">
    <citation type="submission" date="2018-04" db="EMBL/GenBank/DDBJ databases">
        <title>Genomic Encyclopedia of Archaeal and Bacterial Type Strains, Phase II (KMG-II): from individual species to whole genera.</title>
        <authorList>
            <person name="Goeker M."/>
        </authorList>
    </citation>
    <scope>NUCLEOTIDE SEQUENCE [LARGE SCALE GENOMIC DNA]</scope>
    <source>
        <strain evidence="2 3">DSM 29955</strain>
    </source>
</reference>
<dbReference type="Proteomes" id="UP000244523">
    <property type="component" value="Unassembled WGS sequence"/>
</dbReference>
<evidence type="ECO:0000313" key="3">
    <source>
        <dbReference type="Proteomes" id="UP000244523"/>
    </source>
</evidence>
<evidence type="ECO:0000313" key="2">
    <source>
        <dbReference type="EMBL" id="PUB10900.1"/>
    </source>
</evidence>
<dbReference type="GO" id="GO:0004527">
    <property type="term" value="F:exonuclease activity"/>
    <property type="evidence" value="ECO:0007669"/>
    <property type="project" value="UniProtKB-KW"/>
</dbReference>
<dbReference type="Gene3D" id="3.60.10.10">
    <property type="entry name" value="Endonuclease/exonuclease/phosphatase"/>
    <property type="match status" value="1"/>
</dbReference>
<name>A0A2T6K824_9RHOB</name>
<sequence length="323" mass="34285">MLPALVAADDYRIATFAAPLSRDGPGLLLRDIHKGEDAQIAAVQQVIAHIAPDVLLLTDFDYDLDGAALAGFGAMFGDAFPYNFAAQPNTGLQTGLDMDMNGRLGEARDAQGYGRFAGDGGMAVLSRYPVLAANTDLSALLWRDVPGATLPADFYSPAVLATQRLSTTGHWVVTIGLPDGAFDLLAFSATPPVFDGPADRNGLRNRDELRLWELYLNGNYGEPPDSFVIAGNANLDPEGGDGLSDAMARFLADPQLVDPLPGQPTADWDDEGPGNLRVSYVLPSVDWQVVDAGVYWPAPDAGLLGNDGMAAGPHHLVWVDIAR</sequence>